<keyword evidence="1" id="KW-1133">Transmembrane helix</keyword>
<dbReference type="EMBL" id="MHKI01000025">
    <property type="protein sequence ID" value="OGY86101.1"/>
    <property type="molecule type" value="Genomic_DNA"/>
</dbReference>
<feature type="transmembrane region" description="Helical" evidence="1">
    <location>
        <begin position="7"/>
        <end position="28"/>
    </location>
</feature>
<dbReference type="AlphaFoldDB" id="A0A1G2BAB9"/>
<gene>
    <name evidence="2" type="ORF">A2319_01420</name>
</gene>
<organism evidence="2 3">
    <name type="scientific">Candidatus Kerfeldbacteria bacterium RIFOXYB2_FULL_38_14</name>
    <dbReference type="NCBI Taxonomy" id="1798547"/>
    <lineage>
        <taxon>Bacteria</taxon>
        <taxon>Candidatus Kerfeldiibacteriota</taxon>
    </lineage>
</organism>
<proteinExistence type="predicted"/>
<protein>
    <submittedName>
        <fullName evidence="2">Uncharacterized protein</fullName>
    </submittedName>
</protein>
<dbReference type="Proteomes" id="UP000176420">
    <property type="component" value="Unassembled WGS sequence"/>
</dbReference>
<keyword evidence="1" id="KW-0812">Transmembrane</keyword>
<evidence type="ECO:0000313" key="2">
    <source>
        <dbReference type="EMBL" id="OGY86101.1"/>
    </source>
</evidence>
<feature type="transmembrane region" description="Helical" evidence="1">
    <location>
        <begin position="34"/>
        <end position="56"/>
    </location>
</feature>
<accession>A0A1G2BAB9</accession>
<reference evidence="2 3" key="1">
    <citation type="journal article" date="2016" name="Nat. Commun.">
        <title>Thousands of microbial genomes shed light on interconnected biogeochemical processes in an aquifer system.</title>
        <authorList>
            <person name="Anantharaman K."/>
            <person name="Brown C.T."/>
            <person name="Hug L.A."/>
            <person name="Sharon I."/>
            <person name="Castelle C.J."/>
            <person name="Probst A.J."/>
            <person name="Thomas B.C."/>
            <person name="Singh A."/>
            <person name="Wilkins M.J."/>
            <person name="Karaoz U."/>
            <person name="Brodie E.L."/>
            <person name="Williams K.H."/>
            <person name="Hubbard S.S."/>
            <person name="Banfield J.F."/>
        </authorList>
    </citation>
    <scope>NUCLEOTIDE SEQUENCE [LARGE SCALE GENOMIC DNA]</scope>
</reference>
<evidence type="ECO:0000256" key="1">
    <source>
        <dbReference type="SAM" id="Phobius"/>
    </source>
</evidence>
<comment type="caution">
    <text evidence="2">The sequence shown here is derived from an EMBL/GenBank/DDBJ whole genome shotgun (WGS) entry which is preliminary data.</text>
</comment>
<sequence>MRKEKYYLSFGYALFCCYVLALLFDILASQGMNLVIMYNLHYFGMAGIILVCYIYLRQLIK</sequence>
<evidence type="ECO:0000313" key="3">
    <source>
        <dbReference type="Proteomes" id="UP000176420"/>
    </source>
</evidence>
<keyword evidence="1" id="KW-0472">Membrane</keyword>
<name>A0A1G2BAB9_9BACT</name>